<protein>
    <submittedName>
        <fullName evidence="6">UBE1</fullName>
        <ecNumber evidence="6">6.2.1.45</ecNumber>
    </submittedName>
</protein>
<gene>
    <name evidence="6" type="ORF">MCOR_24357</name>
</gene>
<dbReference type="EMBL" id="CACVKT020004322">
    <property type="protein sequence ID" value="CAC5389154.1"/>
    <property type="molecule type" value="Genomic_DNA"/>
</dbReference>
<evidence type="ECO:0000256" key="2">
    <source>
        <dbReference type="ARBA" id="ARBA00005673"/>
    </source>
</evidence>
<dbReference type="UniPathway" id="UPA00143"/>
<dbReference type="EC" id="6.2.1.45" evidence="6"/>
<dbReference type="InterPro" id="IPR045886">
    <property type="entry name" value="ThiF/MoeB/HesA"/>
</dbReference>
<evidence type="ECO:0000313" key="7">
    <source>
        <dbReference type="Proteomes" id="UP000507470"/>
    </source>
</evidence>
<name>A0A6J8C200_MYTCO</name>
<evidence type="ECO:0000259" key="5">
    <source>
        <dbReference type="SMART" id="SM00985"/>
    </source>
</evidence>
<evidence type="ECO:0000256" key="4">
    <source>
        <dbReference type="SAM" id="Phobius"/>
    </source>
</evidence>
<dbReference type="Pfam" id="PF10585">
    <property type="entry name" value="UBA_E1_SCCH"/>
    <property type="match status" value="1"/>
</dbReference>
<dbReference type="InterPro" id="IPR038252">
    <property type="entry name" value="UBA_E1_C_sf"/>
</dbReference>
<dbReference type="SMART" id="SM00985">
    <property type="entry name" value="UBA_e1_C"/>
    <property type="match status" value="1"/>
</dbReference>
<dbReference type="Gene3D" id="3.10.290.60">
    <property type="entry name" value="Ubiquitin-activating enzyme E1, UFD domain"/>
    <property type="match status" value="1"/>
</dbReference>
<dbReference type="GO" id="GO:0004839">
    <property type="term" value="F:ubiquitin activating enzyme activity"/>
    <property type="evidence" value="ECO:0007669"/>
    <property type="project" value="UniProtKB-EC"/>
</dbReference>
<dbReference type="SUPFAM" id="SSF69572">
    <property type="entry name" value="Activating enzymes of the ubiquitin-like proteins"/>
    <property type="match status" value="1"/>
</dbReference>
<proteinExistence type="inferred from homology"/>
<dbReference type="GO" id="GO:0005737">
    <property type="term" value="C:cytoplasm"/>
    <property type="evidence" value="ECO:0007669"/>
    <property type="project" value="TreeGrafter"/>
</dbReference>
<dbReference type="OrthoDB" id="10252231at2759"/>
<feature type="domain" description="Ubiquitin-activating enzyme E1 C-terminal" evidence="5">
    <location>
        <begin position="135"/>
        <end position="260"/>
    </location>
</feature>
<keyword evidence="4" id="KW-0472">Membrane</keyword>
<dbReference type="InterPro" id="IPR035985">
    <property type="entry name" value="Ubiquitin-activating_enz"/>
</dbReference>
<keyword evidence="7" id="KW-1185">Reference proteome</keyword>
<dbReference type="GO" id="GO:0006974">
    <property type="term" value="P:DNA damage response"/>
    <property type="evidence" value="ECO:0007669"/>
    <property type="project" value="TreeGrafter"/>
</dbReference>
<sequence>MIEKVKVPEFTPRSGVRIDVNDADMEANRNSGSFDENQLEELQKSIPPPESLKELKLTPIDFEKDDDTNYHMDFIVACSNLRALNYDIPPADRHKSKLIAGKIIPAIATTTALVVGLVCIELIKIVQGQKKMETYKNGFLNLALPFFAFSEPIAAKKSKYNDVEFTLWDRFEVQGDMTLQELLDYFQKNYNLEITMLSQGVSMLFSFFMAPAKAKERKALPLTEVVKRVSKKKIPSYVQALVLEICCYDKDGEDVEVPYIKFNLPKQ</sequence>
<evidence type="ECO:0000256" key="1">
    <source>
        <dbReference type="ARBA" id="ARBA00004906"/>
    </source>
</evidence>
<dbReference type="InterPro" id="IPR018965">
    <property type="entry name" value="Ub-activating_enz_E1_C"/>
</dbReference>
<organism evidence="6 7">
    <name type="scientific">Mytilus coruscus</name>
    <name type="common">Sea mussel</name>
    <dbReference type="NCBI Taxonomy" id="42192"/>
    <lineage>
        <taxon>Eukaryota</taxon>
        <taxon>Metazoa</taxon>
        <taxon>Spiralia</taxon>
        <taxon>Lophotrochozoa</taxon>
        <taxon>Mollusca</taxon>
        <taxon>Bivalvia</taxon>
        <taxon>Autobranchia</taxon>
        <taxon>Pteriomorphia</taxon>
        <taxon>Mytilida</taxon>
        <taxon>Mytiloidea</taxon>
        <taxon>Mytilidae</taxon>
        <taxon>Mytilinae</taxon>
        <taxon>Mytilus</taxon>
    </lineage>
</organism>
<dbReference type="PANTHER" id="PTHR10953:SF4">
    <property type="entry name" value="UBIQUITIN-ACTIVATING ENZYME E1 C-TERMINAL DOMAIN-CONTAINING PROTEIN"/>
    <property type="match status" value="1"/>
</dbReference>
<dbReference type="GO" id="GO:0005634">
    <property type="term" value="C:nucleus"/>
    <property type="evidence" value="ECO:0007669"/>
    <property type="project" value="TreeGrafter"/>
</dbReference>
<evidence type="ECO:0000313" key="6">
    <source>
        <dbReference type="EMBL" id="CAC5389154.1"/>
    </source>
</evidence>
<keyword evidence="3 6" id="KW-0436">Ligase</keyword>
<dbReference type="Proteomes" id="UP000507470">
    <property type="component" value="Unassembled WGS sequence"/>
</dbReference>
<dbReference type="Pfam" id="PF09358">
    <property type="entry name" value="E1_UFD"/>
    <property type="match status" value="1"/>
</dbReference>
<dbReference type="Gene3D" id="1.10.10.2660">
    <property type="entry name" value="Ubiquitin-activating enzyme E1, SCCH domain"/>
    <property type="match status" value="1"/>
</dbReference>
<reference evidence="6 7" key="1">
    <citation type="submission" date="2020-06" db="EMBL/GenBank/DDBJ databases">
        <authorList>
            <person name="Li R."/>
            <person name="Bekaert M."/>
        </authorList>
    </citation>
    <scope>NUCLEOTIDE SEQUENCE [LARGE SCALE GENOMIC DNA]</scope>
    <source>
        <strain evidence="7">wild</strain>
    </source>
</reference>
<comment type="similarity">
    <text evidence="2">Belongs to the ubiquitin-activating E1 family.</text>
</comment>
<keyword evidence="4" id="KW-1133">Transmembrane helix</keyword>
<evidence type="ECO:0000256" key="3">
    <source>
        <dbReference type="ARBA" id="ARBA00022598"/>
    </source>
</evidence>
<feature type="transmembrane region" description="Helical" evidence="4">
    <location>
        <begin position="103"/>
        <end position="126"/>
    </location>
</feature>
<dbReference type="InterPro" id="IPR042063">
    <property type="entry name" value="Ubi_acti_E1_SCCH"/>
</dbReference>
<dbReference type="FunFam" id="3.10.290.60:FF:000002">
    <property type="entry name" value="Ubiquitin-like modifier-activating enzyme 1"/>
    <property type="match status" value="1"/>
</dbReference>
<dbReference type="InterPro" id="IPR019572">
    <property type="entry name" value="UBA_E1_SCCH"/>
</dbReference>
<dbReference type="AlphaFoldDB" id="A0A6J8C200"/>
<keyword evidence="4" id="KW-0812">Transmembrane</keyword>
<dbReference type="GO" id="GO:0006511">
    <property type="term" value="P:ubiquitin-dependent protein catabolic process"/>
    <property type="evidence" value="ECO:0007669"/>
    <property type="project" value="TreeGrafter"/>
</dbReference>
<accession>A0A6J8C200</accession>
<dbReference type="PANTHER" id="PTHR10953">
    <property type="entry name" value="UBIQUITIN-ACTIVATING ENZYME E1"/>
    <property type="match status" value="1"/>
</dbReference>
<comment type="pathway">
    <text evidence="1">Protein modification; protein ubiquitination.</text>
</comment>